<keyword evidence="2" id="KW-1185">Reference proteome</keyword>
<proteinExistence type="predicted"/>
<name>A0ABX0SH27_9ACTN</name>
<organism evidence="1 2">
    <name type="scientific">Brooklawnia cerclae</name>
    <dbReference type="NCBI Taxonomy" id="349934"/>
    <lineage>
        <taxon>Bacteria</taxon>
        <taxon>Bacillati</taxon>
        <taxon>Actinomycetota</taxon>
        <taxon>Actinomycetes</taxon>
        <taxon>Propionibacteriales</taxon>
        <taxon>Propionibacteriaceae</taxon>
        <taxon>Brooklawnia</taxon>
    </lineage>
</organism>
<dbReference type="EMBL" id="JAAMOZ010000001">
    <property type="protein sequence ID" value="NIH56633.1"/>
    <property type="molecule type" value="Genomic_DNA"/>
</dbReference>
<gene>
    <name evidence="1" type="ORF">FB473_001278</name>
</gene>
<accession>A0ABX0SH27</accession>
<protein>
    <recommendedName>
        <fullName evidence="3">SseB protein N-terminal domain-containing protein</fullName>
    </recommendedName>
</protein>
<sequence>MSKQAISDDERTIALTYLPPVVYLPCAKVSGPQGPEVEMRPLADGRVVLLAYTALDRLARSLGPNQPWIACPVDQLGAIQERLGYDTVCFDLGLPPEMWHEAEDVDE</sequence>
<evidence type="ECO:0008006" key="3">
    <source>
        <dbReference type="Google" id="ProtNLM"/>
    </source>
</evidence>
<dbReference type="InterPro" id="IPR049975">
    <property type="entry name" value="SAV_915-like_dom"/>
</dbReference>
<dbReference type="RefSeq" id="WP_208390457.1">
    <property type="nucleotide sequence ID" value="NZ_BAAAOO010000015.1"/>
</dbReference>
<evidence type="ECO:0000313" key="2">
    <source>
        <dbReference type="Proteomes" id="UP000749311"/>
    </source>
</evidence>
<dbReference type="Proteomes" id="UP000749311">
    <property type="component" value="Unassembled WGS sequence"/>
</dbReference>
<comment type="caution">
    <text evidence="1">The sequence shown here is derived from an EMBL/GenBank/DDBJ whole genome shotgun (WGS) entry which is preliminary data.</text>
</comment>
<reference evidence="1 2" key="1">
    <citation type="submission" date="2020-02" db="EMBL/GenBank/DDBJ databases">
        <title>Sequencing the genomes of 1000 actinobacteria strains.</title>
        <authorList>
            <person name="Klenk H.-P."/>
        </authorList>
    </citation>
    <scope>NUCLEOTIDE SEQUENCE [LARGE SCALE GENOMIC DNA]</scope>
    <source>
        <strain evidence="1 2">DSM 19609</strain>
    </source>
</reference>
<dbReference type="NCBIfam" id="NF042914">
    <property type="entry name" value="SAV915_dom"/>
    <property type="match status" value="1"/>
</dbReference>
<evidence type="ECO:0000313" key="1">
    <source>
        <dbReference type="EMBL" id="NIH56633.1"/>
    </source>
</evidence>